<dbReference type="Gene3D" id="3.30.40.10">
    <property type="entry name" value="Zinc/RING finger domain, C3HC4 (zinc finger)"/>
    <property type="match status" value="1"/>
</dbReference>
<organism evidence="8 9">
    <name type="scientific">Lymnaea stagnalis</name>
    <name type="common">Great pond snail</name>
    <name type="synonym">Helix stagnalis</name>
    <dbReference type="NCBI Taxonomy" id="6523"/>
    <lineage>
        <taxon>Eukaryota</taxon>
        <taxon>Metazoa</taxon>
        <taxon>Spiralia</taxon>
        <taxon>Lophotrochozoa</taxon>
        <taxon>Mollusca</taxon>
        <taxon>Gastropoda</taxon>
        <taxon>Heterobranchia</taxon>
        <taxon>Euthyneura</taxon>
        <taxon>Panpulmonata</taxon>
        <taxon>Hygrophila</taxon>
        <taxon>Lymnaeoidea</taxon>
        <taxon>Lymnaeidae</taxon>
        <taxon>Lymnaea</taxon>
    </lineage>
</organism>
<dbReference type="InterPro" id="IPR001660">
    <property type="entry name" value="SAM"/>
</dbReference>
<keyword evidence="3" id="KW-0862">Zinc</keyword>
<dbReference type="PANTHER" id="PTHR15898:SF13">
    <property type="entry name" value="BIFUNCTIONAL APOPTOSIS REGULATOR"/>
    <property type="match status" value="1"/>
</dbReference>
<feature type="transmembrane region" description="Helical" evidence="5">
    <location>
        <begin position="136"/>
        <end position="159"/>
    </location>
</feature>
<dbReference type="EMBL" id="CAXITT010000011">
    <property type="protein sequence ID" value="CAL1527053.1"/>
    <property type="molecule type" value="Genomic_DNA"/>
</dbReference>
<keyword evidence="9" id="KW-1185">Reference proteome</keyword>
<evidence type="ECO:0000256" key="1">
    <source>
        <dbReference type="ARBA" id="ARBA00022723"/>
    </source>
</evidence>
<evidence type="ECO:0000256" key="5">
    <source>
        <dbReference type="SAM" id="Phobius"/>
    </source>
</evidence>
<accession>A0AAV2H0B4</accession>
<dbReference type="GO" id="GO:0061630">
    <property type="term" value="F:ubiquitin protein ligase activity"/>
    <property type="evidence" value="ECO:0007669"/>
    <property type="project" value="TreeGrafter"/>
</dbReference>
<keyword evidence="5" id="KW-1133">Transmembrane helix</keyword>
<keyword evidence="2 4" id="KW-0863">Zinc-finger</keyword>
<feature type="transmembrane region" description="Helical" evidence="5">
    <location>
        <begin position="383"/>
        <end position="401"/>
    </location>
</feature>
<keyword evidence="1" id="KW-0479">Metal-binding</keyword>
<dbReference type="InterPro" id="IPR001841">
    <property type="entry name" value="Znf_RING"/>
</dbReference>
<dbReference type="Pfam" id="PF00097">
    <property type="entry name" value="zf-C3HC4"/>
    <property type="match status" value="1"/>
</dbReference>
<feature type="transmembrane region" description="Helical" evidence="5">
    <location>
        <begin position="343"/>
        <end position="362"/>
    </location>
</feature>
<dbReference type="SMART" id="SM00454">
    <property type="entry name" value="SAM"/>
    <property type="match status" value="1"/>
</dbReference>
<dbReference type="GO" id="GO:0008270">
    <property type="term" value="F:zinc ion binding"/>
    <property type="evidence" value="ECO:0007669"/>
    <property type="project" value="UniProtKB-KW"/>
</dbReference>
<dbReference type="PROSITE" id="PS50105">
    <property type="entry name" value="SAM_DOMAIN"/>
    <property type="match status" value="1"/>
</dbReference>
<keyword evidence="5" id="KW-0812">Transmembrane</keyword>
<dbReference type="Gene3D" id="1.10.150.50">
    <property type="entry name" value="Transcription Factor, Ets-1"/>
    <property type="match status" value="1"/>
</dbReference>
<dbReference type="InterPro" id="IPR013083">
    <property type="entry name" value="Znf_RING/FYVE/PHD"/>
</dbReference>
<dbReference type="GO" id="GO:0043161">
    <property type="term" value="P:proteasome-mediated ubiquitin-dependent protein catabolic process"/>
    <property type="evidence" value="ECO:0007669"/>
    <property type="project" value="TreeGrafter"/>
</dbReference>
<dbReference type="AlphaFoldDB" id="A0AAV2H0B4"/>
<reference evidence="8 9" key="1">
    <citation type="submission" date="2024-04" db="EMBL/GenBank/DDBJ databases">
        <authorList>
            <consortium name="Genoscope - CEA"/>
            <person name="William W."/>
        </authorList>
    </citation>
    <scope>NUCLEOTIDE SEQUENCE [LARGE SCALE GENOMIC DNA]</scope>
</reference>
<sequence length="435" mass="50696">MNPSDDTTERNRTELIHRNITGISNDLEEEFACSVCLRLAVQPTTLTCGHTSCRICLAKWYFNSKKKECPMCRQTYMGHPKVNFQLRNLVRKLMPQEITNREKELEAETEDQNLLKKFEKQLAESNIGQTKKNTDIFIFCAGIIIALCVSVVVYLAWYWQSSDSNLLVMKPVQTWRQKDVATWLEEMGWASHYASLALENKIDGNMLLSLTNDSLTHFLNVTDITHERALLFAINMLKEHGVKMPATLWEYKALYPGRCLFLVYGMKDFPRTSLLYLWMYFYDDMFLPFVKTTTKTTVDIIPVSNSSTDVISKAEWVSFMIFAVLLPEWLVVVFTWQMFSHHFFSPMFVLATAVLYQVMEILTWIKFFNNMEWRLTIGFIKAWIRHLMSAFIFMVVWPLVPNLICDIFFYGALYISPVQALIAVYKKFIAINNAM</sequence>
<dbReference type="SMART" id="SM00184">
    <property type="entry name" value="RING"/>
    <property type="match status" value="1"/>
</dbReference>
<dbReference type="InterPro" id="IPR013761">
    <property type="entry name" value="SAM/pointed_sf"/>
</dbReference>
<feature type="domain" description="RING-type" evidence="6">
    <location>
        <begin position="33"/>
        <end position="73"/>
    </location>
</feature>
<evidence type="ECO:0000256" key="3">
    <source>
        <dbReference type="ARBA" id="ARBA00022833"/>
    </source>
</evidence>
<feature type="domain" description="SAM" evidence="7">
    <location>
        <begin position="175"/>
        <end position="240"/>
    </location>
</feature>
<dbReference type="SUPFAM" id="SSF57850">
    <property type="entry name" value="RING/U-box"/>
    <property type="match status" value="1"/>
</dbReference>
<evidence type="ECO:0000259" key="6">
    <source>
        <dbReference type="PROSITE" id="PS50089"/>
    </source>
</evidence>
<dbReference type="Proteomes" id="UP001497497">
    <property type="component" value="Unassembled WGS sequence"/>
</dbReference>
<evidence type="ECO:0000256" key="2">
    <source>
        <dbReference type="ARBA" id="ARBA00022771"/>
    </source>
</evidence>
<feature type="transmembrane region" description="Helical" evidence="5">
    <location>
        <begin position="407"/>
        <end position="425"/>
    </location>
</feature>
<gene>
    <name evidence="8" type="ORF">GSLYS_00001230001</name>
</gene>
<evidence type="ECO:0000256" key="4">
    <source>
        <dbReference type="PROSITE-ProRule" id="PRU00175"/>
    </source>
</evidence>
<evidence type="ECO:0000259" key="7">
    <source>
        <dbReference type="PROSITE" id="PS50105"/>
    </source>
</evidence>
<keyword evidence="5" id="KW-0472">Membrane</keyword>
<proteinExistence type="predicted"/>
<name>A0AAV2H0B4_LYMST</name>
<dbReference type="InterPro" id="IPR018957">
    <property type="entry name" value="Znf_C3HC4_RING-type"/>
</dbReference>
<evidence type="ECO:0000313" key="9">
    <source>
        <dbReference type="Proteomes" id="UP001497497"/>
    </source>
</evidence>
<dbReference type="Pfam" id="PF00536">
    <property type="entry name" value="SAM_1"/>
    <property type="match status" value="1"/>
</dbReference>
<feature type="transmembrane region" description="Helical" evidence="5">
    <location>
        <begin position="316"/>
        <end position="337"/>
    </location>
</feature>
<comment type="caution">
    <text evidence="8">The sequence shown here is derived from an EMBL/GenBank/DDBJ whole genome shotgun (WGS) entry which is preliminary data.</text>
</comment>
<dbReference type="PANTHER" id="PTHR15898">
    <property type="entry name" value="BIFUNCTIONAL APOPTOSIS REGULATOR"/>
    <property type="match status" value="1"/>
</dbReference>
<dbReference type="PROSITE" id="PS50089">
    <property type="entry name" value="ZF_RING_2"/>
    <property type="match status" value="1"/>
</dbReference>
<dbReference type="SUPFAM" id="SSF81665">
    <property type="entry name" value="Calcium ATPase, transmembrane domain M"/>
    <property type="match status" value="1"/>
</dbReference>
<evidence type="ECO:0008006" key="10">
    <source>
        <dbReference type="Google" id="ProtNLM"/>
    </source>
</evidence>
<dbReference type="InterPro" id="IPR023298">
    <property type="entry name" value="ATPase_P-typ_TM_dom_sf"/>
</dbReference>
<evidence type="ECO:0000313" key="8">
    <source>
        <dbReference type="EMBL" id="CAL1527053.1"/>
    </source>
</evidence>
<dbReference type="GO" id="GO:0005634">
    <property type="term" value="C:nucleus"/>
    <property type="evidence" value="ECO:0007669"/>
    <property type="project" value="TreeGrafter"/>
</dbReference>
<dbReference type="SUPFAM" id="SSF47769">
    <property type="entry name" value="SAM/Pointed domain"/>
    <property type="match status" value="1"/>
</dbReference>
<protein>
    <recommendedName>
        <fullName evidence="10">Bifunctional apoptosis regulator</fullName>
    </recommendedName>
</protein>